<feature type="region of interest" description="Disordered" evidence="1">
    <location>
        <begin position="418"/>
        <end position="441"/>
    </location>
</feature>
<dbReference type="EMBL" id="JBAMMX010000003">
    <property type="protein sequence ID" value="KAK6945382.1"/>
    <property type="molecule type" value="Genomic_DNA"/>
</dbReference>
<evidence type="ECO:0000259" key="3">
    <source>
        <dbReference type="Pfam" id="PF14309"/>
    </source>
</evidence>
<comment type="caution">
    <text evidence="4">The sequence shown here is derived from an EMBL/GenBank/DDBJ whole genome shotgun (WGS) entry which is preliminary data.</text>
</comment>
<dbReference type="InterPro" id="IPR025486">
    <property type="entry name" value="DUF4378"/>
</dbReference>
<dbReference type="InterPro" id="IPR044257">
    <property type="entry name" value="TRM32-like"/>
</dbReference>
<dbReference type="Pfam" id="PF12552">
    <property type="entry name" value="DUF3741"/>
    <property type="match status" value="1"/>
</dbReference>
<accession>A0AAN8WBQ6</accession>
<dbReference type="InterPro" id="IPR022212">
    <property type="entry name" value="DUF3741"/>
</dbReference>
<feature type="region of interest" description="Disordered" evidence="1">
    <location>
        <begin position="1"/>
        <end position="47"/>
    </location>
</feature>
<dbReference type="Pfam" id="PF14309">
    <property type="entry name" value="DUF4378"/>
    <property type="match status" value="1"/>
</dbReference>
<feature type="compositionally biased region" description="Acidic residues" evidence="1">
    <location>
        <begin position="422"/>
        <end position="433"/>
    </location>
</feature>
<evidence type="ECO:0000313" key="4">
    <source>
        <dbReference type="EMBL" id="KAK6945382.1"/>
    </source>
</evidence>
<feature type="domain" description="DUF3741" evidence="2">
    <location>
        <begin position="71"/>
        <end position="109"/>
    </location>
</feature>
<evidence type="ECO:0000313" key="5">
    <source>
        <dbReference type="Proteomes" id="UP001370490"/>
    </source>
</evidence>
<dbReference type="Proteomes" id="UP001370490">
    <property type="component" value="Unassembled WGS sequence"/>
</dbReference>
<organism evidence="4 5">
    <name type="scientific">Dillenia turbinata</name>
    <dbReference type="NCBI Taxonomy" id="194707"/>
    <lineage>
        <taxon>Eukaryota</taxon>
        <taxon>Viridiplantae</taxon>
        <taxon>Streptophyta</taxon>
        <taxon>Embryophyta</taxon>
        <taxon>Tracheophyta</taxon>
        <taxon>Spermatophyta</taxon>
        <taxon>Magnoliopsida</taxon>
        <taxon>eudicotyledons</taxon>
        <taxon>Gunneridae</taxon>
        <taxon>Pentapetalae</taxon>
        <taxon>Dilleniales</taxon>
        <taxon>Dilleniaceae</taxon>
        <taxon>Dillenia</taxon>
    </lineage>
</organism>
<dbReference type="AlphaFoldDB" id="A0AAN8WBQ6"/>
<proteinExistence type="predicted"/>
<feature type="compositionally biased region" description="Basic and acidic residues" evidence="1">
    <location>
        <begin position="10"/>
        <end position="39"/>
    </location>
</feature>
<evidence type="ECO:0000256" key="1">
    <source>
        <dbReference type="SAM" id="MobiDB-lite"/>
    </source>
</evidence>
<evidence type="ECO:0000259" key="2">
    <source>
        <dbReference type="Pfam" id="PF12552"/>
    </source>
</evidence>
<protein>
    <recommendedName>
        <fullName evidence="6">DUF4378 domain-containing protein</fullName>
    </recommendedName>
</protein>
<name>A0AAN8WBQ6_9MAGN</name>
<sequence length="678" mass="77036">MQPKLLHTSSIHDLEPSDDHLDDSGCRRRRVDESHDSDGKSSTMSGKYSGHQLIQEFDIASETLAKLKPGDGKKLNNDLSGLSSNLSLNALDIFKVNKDLFLQILHDSDLDIMHRINSLQNSGRKYRLTKSGSFPSKDLLHFNCCKPSTLETKLNESWLFPKEEKPSTANSVDDDNVVLRRAKSMPVFLTDGLSDPERNREVINRFKNTIKKGVIQSDSQRKNDGDTAARDTCENDQHGWSYSIDREGVPEVSNRVSKRRLHRRTMSLQESMDKYTQLYEISFSKETKACCLSRSLKMRNEFGASKAWCSKRSLSLSELEYPSSLEYEVSQDAIQSGKSISALQDYKVGTKEDGCMELKPLTPSRTPYAISDVIEESTTVEESCTPKTHHSSGLEVDMVNDGTVLVDDIKERIDDLQTEKGECDEEEDMEDSENVGSELQSPWLDSIRDHCSKDNITRHVNFPTIEELEPNYQGMEGQDHLICSMEKPANVGDDNLKGNNHFVEVEVNWKDYAMFNCVKDILELSGFLQSDNHDAWYSQDQPLDPSIFEEMEACLAKKSECYGKEVVGNREHQLFFDLINEVLSEIYARSRNYWPNALSSCCHIHPTPRSNHFLEEVWKGICWSLSSTVEIGQSLDSIMDIDFTKSGGWMNLQLECECVAIDLEELIFDELLDEILQS</sequence>
<dbReference type="PANTHER" id="PTHR47071">
    <property type="entry name" value="PROTEIN TRM32"/>
    <property type="match status" value="1"/>
</dbReference>
<gene>
    <name evidence="4" type="ORF">RJ641_026484</name>
</gene>
<reference evidence="4 5" key="1">
    <citation type="submission" date="2023-12" db="EMBL/GenBank/DDBJ databases">
        <title>A high-quality genome assembly for Dillenia turbinata (Dilleniales).</title>
        <authorList>
            <person name="Chanderbali A."/>
        </authorList>
    </citation>
    <scope>NUCLEOTIDE SEQUENCE [LARGE SCALE GENOMIC DNA]</scope>
    <source>
        <strain evidence="4">LSX21</strain>
        <tissue evidence="4">Leaf</tissue>
    </source>
</reference>
<evidence type="ECO:0008006" key="6">
    <source>
        <dbReference type="Google" id="ProtNLM"/>
    </source>
</evidence>
<feature type="domain" description="DUF4378" evidence="3">
    <location>
        <begin position="518"/>
        <end position="674"/>
    </location>
</feature>
<dbReference type="PANTHER" id="PTHR47071:SF2">
    <property type="entry name" value="PROTEIN TRM32"/>
    <property type="match status" value="1"/>
</dbReference>
<keyword evidence="5" id="KW-1185">Reference proteome</keyword>